<feature type="domain" description="Response regulatory" evidence="12">
    <location>
        <begin position="1"/>
        <end position="112"/>
    </location>
</feature>
<reference evidence="15" key="1">
    <citation type="submission" date="2017-11" db="EMBL/GenBank/DDBJ databases">
        <authorList>
            <person name="Watanabe M."/>
            <person name="Kojima H."/>
        </authorList>
    </citation>
    <scope>NUCLEOTIDE SEQUENCE [LARGE SCALE GENOMIC DNA]</scope>
    <source>
        <strain evidence="15">Tokyo 01</strain>
    </source>
</reference>
<dbReference type="PROSITE" id="PS50112">
    <property type="entry name" value="PAS"/>
    <property type="match status" value="1"/>
</dbReference>
<evidence type="ECO:0000256" key="4">
    <source>
        <dbReference type="ARBA" id="ARBA00022679"/>
    </source>
</evidence>
<dbReference type="EC" id="2.7.13.3" evidence="2"/>
<dbReference type="Gene3D" id="3.30.565.10">
    <property type="entry name" value="Histidine kinase-like ATPase, C-terminal domain"/>
    <property type="match status" value="1"/>
</dbReference>
<dbReference type="InterPro" id="IPR003018">
    <property type="entry name" value="GAF"/>
</dbReference>
<evidence type="ECO:0000256" key="10">
    <source>
        <dbReference type="SAM" id="Coils"/>
    </source>
</evidence>
<feature type="domain" description="Response regulatory" evidence="12">
    <location>
        <begin position="706"/>
        <end position="822"/>
    </location>
</feature>
<reference evidence="15" key="2">
    <citation type="submission" date="2019-01" db="EMBL/GenBank/DDBJ databases">
        <title>Genome sequence of Desulfonema ishimotonii strain Tokyo 01.</title>
        <authorList>
            <person name="Fukui M."/>
        </authorList>
    </citation>
    <scope>NUCLEOTIDE SEQUENCE [LARGE SCALE GENOMIC DNA]</scope>
    <source>
        <strain evidence="15">Tokyo 01</strain>
    </source>
</reference>
<evidence type="ECO:0000259" key="11">
    <source>
        <dbReference type="PROSITE" id="PS50109"/>
    </source>
</evidence>
<dbReference type="PRINTS" id="PR00344">
    <property type="entry name" value="BCTRLSENSOR"/>
</dbReference>
<dbReference type="CDD" id="cd00130">
    <property type="entry name" value="PAS"/>
    <property type="match status" value="1"/>
</dbReference>
<dbReference type="Gene3D" id="3.30.450.20">
    <property type="entry name" value="PAS domain"/>
    <property type="match status" value="1"/>
</dbReference>
<comment type="caution">
    <text evidence="9">Lacks conserved residue(s) required for the propagation of feature annotation.</text>
</comment>
<feature type="modified residue" description="4-aspartylphosphate" evidence="9">
    <location>
        <position position="757"/>
    </location>
</feature>
<dbReference type="InterPro" id="IPR005467">
    <property type="entry name" value="His_kinase_dom"/>
</dbReference>
<comment type="catalytic activity">
    <reaction evidence="1">
        <text>ATP + protein L-histidine = ADP + protein N-phospho-L-histidine.</text>
        <dbReference type="EC" id="2.7.13.3"/>
    </reaction>
</comment>
<evidence type="ECO:0000256" key="2">
    <source>
        <dbReference type="ARBA" id="ARBA00012438"/>
    </source>
</evidence>
<dbReference type="InterPro" id="IPR011006">
    <property type="entry name" value="CheY-like_superfamily"/>
</dbReference>
<dbReference type="SUPFAM" id="SSF55874">
    <property type="entry name" value="ATPase domain of HSP90 chaperone/DNA topoisomerase II/histidine kinase"/>
    <property type="match status" value="1"/>
</dbReference>
<feature type="domain" description="Histidine kinase" evidence="11">
    <location>
        <begin position="464"/>
        <end position="687"/>
    </location>
</feature>
<dbReference type="InterPro" id="IPR004358">
    <property type="entry name" value="Sig_transdc_His_kin-like_C"/>
</dbReference>
<evidence type="ECO:0000256" key="3">
    <source>
        <dbReference type="ARBA" id="ARBA00022553"/>
    </source>
</evidence>
<dbReference type="Pfam" id="PF02518">
    <property type="entry name" value="HATPase_c"/>
    <property type="match status" value="1"/>
</dbReference>
<evidence type="ECO:0000256" key="6">
    <source>
        <dbReference type="ARBA" id="ARBA00022777"/>
    </source>
</evidence>
<dbReference type="InterPro" id="IPR000014">
    <property type="entry name" value="PAS"/>
</dbReference>
<dbReference type="CDD" id="cd00082">
    <property type="entry name" value="HisKA"/>
    <property type="match status" value="1"/>
</dbReference>
<evidence type="ECO:0000256" key="5">
    <source>
        <dbReference type="ARBA" id="ARBA00022741"/>
    </source>
</evidence>
<dbReference type="SUPFAM" id="SSF47384">
    <property type="entry name" value="Homodimeric domain of signal transducing histidine kinase"/>
    <property type="match status" value="1"/>
</dbReference>
<evidence type="ECO:0000256" key="9">
    <source>
        <dbReference type="PROSITE-ProRule" id="PRU00169"/>
    </source>
</evidence>
<evidence type="ECO:0000259" key="13">
    <source>
        <dbReference type="PROSITE" id="PS50112"/>
    </source>
</evidence>
<keyword evidence="4" id="KW-0808">Transferase</keyword>
<sequence>MIDDDKDIRQRFRNILEKHGYEISEAENGLAGLEMVRENQPDLVIVGLQMQDSDGLDVLKKISAISAGTPIIAVAGSRMASTVAEAFRLGAWDCLLRPVADLSVLPDTVKKVLVRARLIHEKEADQTRMTGQIARLTEGLNAADAEIDQINRRLQQLVKSTRDLSVCVNVNQFGARLLEEFGRHMSATGGSLYLAEKNGLRLVHTLDPGHAPAFIPYPIRSGSIFQRALAEGQPILINDVKSCGSLATSGWYCYRNGSVLAFPIPDETGRVSGILSLHNKKEPPFIEQDKKIGTILASYSCEALKASRATEALQESEEKFRSISASAHDAIIMADSEGKISFWNPAAEKILGYSCPEAIGKNLCDLIAPEEYRGAYEALLRHPPDTEKKKLVRKNSEMTALKKNMTRISVEQSVSSVKLGGKWHLVSFIRDISERLRTENETRRLEARLRQTQKMESLGTLAGGIAHDFNNILTSIVGYTELTLNDLSENRRAAERLRAVLKAGERARDLVRQILTFSRMSDQPRTPIQIHLIVTEALKLLRSSLPVTIAIRENITDSGQLLADPTQIHQVLINLCTNACHAMQKTGGTLTVTLRPVTLEQHHVKKIADLAPGPYVKLMVSDTGHGIPGEIMDCIFDPYFTTKKKGKGIGLGLAVVHGIVKSHKGAITVESTPGEGTVFSIYHPAIQKECAIPIARKAEMPMGTERILVVDDEKDIALLEQQMLEYLGYRVTAFTSSIEALRNFRSDPDRFDAVLTDMTMPGMTGDRLAREMLKIRPDIPVILCTGFSENMDRARAAVLGIKKFIMKPVLLSDMAVAVQEVLK</sequence>
<evidence type="ECO:0000256" key="8">
    <source>
        <dbReference type="ARBA" id="ARBA00023012"/>
    </source>
</evidence>
<dbReference type="Gene3D" id="3.30.450.40">
    <property type="match status" value="1"/>
</dbReference>
<evidence type="ECO:0000256" key="7">
    <source>
        <dbReference type="ARBA" id="ARBA00022840"/>
    </source>
</evidence>
<keyword evidence="3 9" id="KW-0597">Phosphoprotein</keyword>
<dbReference type="Pfam" id="PF00989">
    <property type="entry name" value="PAS"/>
    <property type="match status" value="1"/>
</dbReference>
<dbReference type="InterPro" id="IPR036097">
    <property type="entry name" value="HisK_dim/P_sf"/>
</dbReference>
<dbReference type="GO" id="GO:0000155">
    <property type="term" value="F:phosphorelay sensor kinase activity"/>
    <property type="evidence" value="ECO:0007669"/>
    <property type="project" value="InterPro"/>
</dbReference>
<comment type="caution">
    <text evidence="14">The sequence shown here is derived from an EMBL/GenBank/DDBJ whole genome shotgun (WGS) entry which is preliminary data.</text>
</comment>
<gene>
    <name evidence="14" type="ORF">DENIS_2755</name>
</gene>
<keyword evidence="10" id="KW-0175">Coiled coil</keyword>
<dbReference type="SMART" id="SM00387">
    <property type="entry name" value="HATPase_c"/>
    <property type="match status" value="1"/>
</dbReference>
<dbReference type="SUPFAM" id="SSF52172">
    <property type="entry name" value="CheY-like"/>
    <property type="match status" value="2"/>
</dbReference>
<dbReference type="SMART" id="SM00091">
    <property type="entry name" value="PAS"/>
    <property type="match status" value="1"/>
</dbReference>
<keyword evidence="5" id="KW-0547">Nucleotide-binding</keyword>
<dbReference type="SMART" id="SM00448">
    <property type="entry name" value="REC"/>
    <property type="match status" value="2"/>
</dbReference>
<dbReference type="CDD" id="cd00156">
    <property type="entry name" value="REC"/>
    <property type="match status" value="1"/>
</dbReference>
<keyword evidence="8" id="KW-0902">Two-component regulatory system</keyword>
<dbReference type="InterPro" id="IPR013767">
    <property type="entry name" value="PAS_fold"/>
</dbReference>
<evidence type="ECO:0000313" key="15">
    <source>
        <dbReference type="Proteomes" id="UP000288096"/>
    </source>
</evidence>
<dbReference type="Gene3D" id="3.40.50.2300">
    <property type="match status" value="2"/>
</dbReference>
<protein>
    <recommendedName>
        <fullName evidence="2">histidine kinase</fullName>
        <ecNumber evidence="2">2.7.13.3</ecNumber>
    </recommendedName>
</protein>
<dbReference type="GO" id="GO:0005524">
    <property type="term" value="F:ATP binding"/>
    <property type="evidence" value="ECO:0007669"/>
    <property type="project" value="UniProtKB-KW"/>
</dbReference>
<dbReference type="InterPro" id="IPR001789">
    <property type="entry name" value="Sig_transdc_resp-reg_receiver"/>
</dbReference>
<dbReference type="AlphaFoldDB" id="A0A401FXY4"/>
<dbReference type="SMART" id="SM00065">
    <property type="entry name" value="GAF"/>
    <property type="match status" value="1"/>
</dbReference>
<dbReference type="SMART" id="SM00388">
    <property type="entry name" value="HisKA"/>
    <property type="match status" value="1"/>
</dbReference>
<dbReference type="PANTHER" id="PTHR43065">
    <property type="entry name" value="SENSOR HISTIDINE KINASE"/>
    <property type="match status" value="1"/>
</dbReference>
<dbReference type="Pfam" id="PF00072">
    <property type="entry name" value="Response_reg"/>
    <property type="match status" value="2"/>
</dbReference>
<keyword evidence="15" id="KW-1185">Reference proteome</keyword>
<evidence type="ECO:0000256" key="1">
    <source>
        <dbReference type="ARBA" id="ARBA00000085"/>
    </source>
</evidence>
<accession>A0A401FXY4</accession>
<dbReference type="PROSITE" id="PS50110">
    <property type="entry name" value="RESPONSE_REGULATORY"/>
    <property type="match status" value="2"/>
</dbReference>
<dbReference type="EMBL" id="BEXT01000001">
    <property type="protein sequence ID" value="GBC61793.1"/>
    <property type="molecule type" value="Genomic_DNA"/>
</dbReference>
<dbReference type="InterPro" id="IPR036890">
    <property type="entry name" value="HATPase_C_sf"/>
</dbReference>
<dbReference type="NCBIfam" id="TIGR00229">
    <property type="entry name" value="sensory_box"/>
    <property type="match status" value="1"/>
</dbReference>
<dbReference type="GO" id="GO:0006355">
    <property type="term" value="P:regulation of DNA-templated transcription"/>
    <property type="evidence" value="ECO:0007669"/>
    <property type="project" value="InterPro"/>
</dbReference>
<dbReference type="PANTHER" id="PTHR43065:SF42">
    <property type="entry name" value="TWO-COMPONENT SENSOR PPRA"/>
    <property type="match status" value="1"/>
</dbReference>
<evidence type="ECO:0000259" key="12">
    <source>
        <dbReference type="PROSITE" id="PS50110"/>
    </source>
</evidence>
<dbReference type="InterPro" id="IPR035965">
    <property type="entry name" value="PAS-like_dom_sf"/>
</dbReference>
<dbReference type="Gene3D" id="1.10.287.130">
    <property type="match status" value="1"/>
</dbReference>
<organism evidence="14 15">
    <name type="scientific">Desulfonema ishimotonii</name>
    <dbReference type="NCBI Taxonomy" id="45657"/>
    <lineage>
        <taxon>Bacteria</taxon>
        <taxon>Pseudomonadati</taxon>
        <taxon>Thermodesulfobacteriota</taxon>
        <taxon>Desulfobacteria</taxon>
        <taxon>Desulfobacterales</taxon>
        <taxon>Desulfococcaceae</taxon>
        <taxon>Desulfonema</taxon>
    </lineage>
</organism>
<proteinExistence type="predicted"/>
<dbReference type="PROSITE" id="PS50109">
    <property type="entry name" value="HIS_KIN"/>
    <property type="match status" value="1"/>
</dbReference>
<dbReference type="SUPFAM" id="SSF55785">
    <property type="entry name" value="PYP-like sensor domain (PAS domain)"/>
    <property type="match status" value="1"/>
</dbReference>
<dbReference type="SUPFAM" id="SSF55781">
    <property type="entry name" value="GAF domain-like"/>
    <property type="match status" value="1"/>
</dbReference>
<dbReference type="InterPro" id="IPR029016">
    <property type="entry name" value="GAF-like_dom_sf"/>
</dbReference>
<keyword evidence="7" id="KW-0067">ATP-binding</keyword>
<dbReference type="Pfam" id="PF00512">
    <property type="entry name" value="HisKA"/>
    <property type="match status" value="1"/>
</dbReference>
<dbReference type="Pfam" id="PF13185">
    <property type="entry name" value="GAF_2"/>
    <property type="match status" value="1"/>
</dbReference>
<dbReference type="InterPro" id="IPR003594">
    <property type="entry name" value="HATPase_dom"/>
</dbReference>
<name>A0A401FXY4_9BACT</name>
<dbReference type="Proteomes" id="UP000288096">
    <property type="component" value="Unassembled WGS sequence"/>
</dbReference>
<evidence type="ECO:0000313" key="14">
    <source>
        <dbReference type="EMBL" id="GBC61793.1"/>
    </source>
</evidence>
<keyword evidence="6" id="KW-0418">Kinase</keyword>
<dbReference type="InterPro" id="IPR003661">
    <property type="entry name" value="HisK_dim/P_dom"/>
</dbReference>
<feature type="coiled-coil region" evidence="10">
    <location>
        <begin position="133"/>
        <end position="160"/>
    </location>
</feature>
<feature type="domain" description="PAS" evidence="13">
    <location>
        <begin position="316"/>
        <end position="379"/>
    </location>
</feature>